<protein>
    <submittedName>
        <fullName evidence="1">Uncharacterized protein</fullName>
    </submittedName>
</protein>
<accession>A0A834TU93</accession>
<gene>
    <name evidence="1" type="ORF">G2W53_019307</name>
</gene>
<dbReference type="Proteomes" id="UP000634136">
    <property type="component" value="Unassembled WGS sequence"/>
</dbReference>
<organism evidence="1 2">
    <name type="scientific">Senna tora</name>
    <dbReference type="NCBI Taxonomy" id="362788"/>
    <lineage>
        <taxon>Eukaryota</taxon>
        <taxon>Viridiplantae</taxon>
        <taxon>Streptophyta</taxon>
        <taxon>Embryophyta</taxon>
        <taxon>Tracheophyta</taxon>
        <taxon>Spermatophyta</taxon>
        <taxon>Magnoliopsida</taxon>
        <taxon>eudicotyledons</taxon>
        <taxon>Gunneridae</taxon>
        <taxon>Pentapetalae</taxon>
        <taxon>rosids</taxon>
        <taxon>fabids</taxon>
        <taxon>Fabales</taxon>
        <taxon>Fabaceae</taxon>
        <taxon>Caesalpinioideae</taxon>
        <taxon>Cassia clade</taxon>
        <taxon>Senna</taxon>
    </lineage>
</organism>
<sequence>MTFEIELLQERRKNLNLRKAKKQLFPEDQIKHIGTLSPDNDTVGNYSIERRTVMVKCPSRKVLNCIFAHQQDV</sequence>
<reference evidence="1" key="1">
    <citation type="submission" date="2020-09" db="EMBL/GenBank/DDBJ databases">
        <title>Genome-Enabled Discovery of Anthraquinone Biosynthesis in Senna tora.</title>
        <authorList>
            <person name="Kang S.-H."/>
            <person name="Pandey R.P."/>
            <person name="Lee C.-M."/>
            <person name="Sim J.-S."/>
            <person name="Jeong J.-T."/>
            <person name="Choi B.-S."/>
            <person name="Jung M."/>
            <person name="Ginzburg D."/>
            <person name="Zhao K."/>
            <person name="Won S.Y."/>
            <person name="Oh T.-J."/>
            <person name="Yu Y."/>
            <person name="Kim N.-H."/>
            <person name="Lee O.R."/>
            <person name="Lee T.-H."/>
            <person name="Bashyal P."/>
            <person name="Kim T.-S."/>
            <person name="Lee W.-H."/>
            <person name="Kawkins C."/>
            <person name="Kim C.-K."/>
            <person name="Kim J.S."/>
            <person name="Ahn B.O."/>
            <person name="Rhee S.Y."/>
            <person name="Sohng J.K."/>
        </authorList>
    </citation>
    <scope>NUCLEOTIDE SEQUENCE</scope>
    <source>
        <tissue evidence="1">Leaf</tissue>
    </source>
</reference>
<comment type="caution">
    <text evidence="1">The sequence shown here is derived from an EMBL/GenBank/DDBJ whole genome shotgun (WGS) entry which is preliminary data.</text>
</comment>
<dbReference type="EMBL" id="JAAIUW010000006">
    <property type="protein sequence ID" value="KAF7828143.1"/>
    <property type="molecule type" value="Genomic_DNA"/>
</dbReference>
<proteinExistence type="predicted"/>
<evidence type="ECO:0000313" key="1">
    <source>
        <dbReference type="EMBL" id="KAF7828143.1"/>
    </source>
</evidence>
<dbReference type="AlphaFoldDB" id="A0A834TU93"/>
<evidence type="ECO:0000313" key="2">
    <source>
        <dbReference type="Proteomes" id="UP000634136"/>
    </source>
</evidence>
<name>A0A834TU93_9FABA</name>
<keyword evidence="2" id="KW-1185">Reference proteome</keyword>